<dbReference type="InterPro" id="IPR050245">
    <property type="entry name" value="PrsA_foldase"/>
</dbReference>
<evidence type="ECO:0000259" key="7">
    <source>
        <dbReference type="PROSITE" id="PS50198"/>
    </source>
</evidence>
<dbReference type="EC" id="5.2.1.8" evidence="2"/>
<dbReference type="PANTHER" id="PTHR47245:SF1">
    <property type="entry name" value="FOLDASE PROTEIN PRSA"/>
    <property type="match status" value="1"/>
</dbReference>
<protein>
    <recommendedName>
        <fullName evidence="2">peptidylprolyl isomerase</fullName>
        <ecNumber evidence="2">5.2.1.8</ecNumber>
    </recommendedName>
</protein>
<accession>A0A3B0AJN4</accession>
<evidence type="ECO:0000313" key="8">
    <source>
        <dbReference type="EMBL" id="RKN60832.1"/>
    </source>
</evidence>
<dbReference type="AlphaFoldDB" id="A0A3B0AJN4"/>
<proteinExistence type="predicted"/>
<keyword evidence="3" id="KW-0732">Signal</keyword>
<comment type="caution">
    <text evidence="8">The sequence shown here is derived from an EMBL/GenBank/DDBJ whole genome shotgun (WGS) entry which is preliminary data.</text>
</comment>
<evidence type="ECO:0000256" key="4">
    <source>
        <dbReference type="ARBA" id="ARBA00023110"/>
    </source>
</evidence>
<dbReference type="GO" id="GO:0003755">
    <property type="term" value="F:peptidyl-prolyl cis-trans isomerase activity"/>
    <property type="evidence" value="ECO:0007669"/>
    <property type="project" value="UniProtKB-KW"/>
</dbReference>
<dbReference type="PANTHER" id="PTHR47245">
    <property type="entry name" value="PEPTIDYLPROLYL ISOMERASE"/>
    <property type="match status" value="1"/>
</dbReference>
<dbReference type="PROSITE" id="PS50198">
    <property type="entry name" value="PPIC_PPIASE_2"/>
    <property type="match status" value="1"/>
</dbReference>
<evidence type="ECO:0000256" key="5">
    <source>
        <dbReference type="ARBA" id="ARBA00023235"/>
    </source>
</evidence>
<organism evidence="8 9">
    <name type="scientific">Paenibacillus ginsengarvi</name>
    <dbReference type="NCBI Taxonomy" id="400777"/>
    <lineage>
        <taxon>Bacteria</taxon>
        <taxon>Bacillati</taxon>
        <taxon>Bacillota</taxon>
        <taxon>Bacilli</taxon>
        <taxon>Bacillales</taxon>
        <taxon>Paenibacillaceae</taxon>
        <taxon>Paenibacillus</taxon>
    </lineage>
</organism>
<keyword evidence="4 6" id="KW-0697">Rotamase</keyword>
<feature type="domain" description="PpiC" evidence="7">
    <location>
        <begin position="56"/>
        <end position="146"/>
    </location>
</feature>
<dbReference type="InterPro" id="IPR000297">
    <property type="entry name" value="PPIase_PpiC"/>
</dbReference>
<dbReference type="EMBL" id="RBAH01000055">
    <property type="protein sequence ID" value="RKN60832.1"/>
    <property type="molecule type" value="Genomic_DNA"/>
</dbReference>
<keyword evidence="5 6" id="KW-0413">Isomerase</keyword>
<keyword evidence="9" id="KW-1185">Reference proteome</keyword>
<evidence type="ECO:0000256" key="6">
    <source>
        <dbReference type="PROSITE-ProRule" id="PRU00278"/>
    </source>
</evidence>
<dbReference type="Proteomes" id="UP000282311">
    <property type="component" value="Unassembled WGS sequence"/>
</dbReference>
<evidence type="ECO:0000256" key="1">
    <source>
        <dbReference type="ARBA" id="ARBA00000971"/>
    </source>
</evidence>
<evidence type="ECO:0000256" key="3">
    <source>
        <dbReference type="ARBA" id="ARBA00022729"/>
    </source>
</evidence>
<dbReference type="OrthoDB" id="2585872at2"/>
<sequence>MGLYSAAETMTWLEQRGLETEDLFESARARILEEKVKRIVTESRIQAYFLQNRRSFDRANLSQLVVGTREQAQELLFQSEDGESFLQLAQTYCLNASSRYNGGYVGWVERAALTAEEEAFVFGAEPGQTGGPFPAGSGWRLLHVWEVAPAELTEDLRSHLANLLFDEWLGEAVKRSDVEVKLWRYLAGDTPT</sequence>
<dbReference type="SUPFAM" id="SSF54534">
    <property type="entry name" value="FKBP-like"/>
    <property type="match status" value="1"/>
</dbReference>
<name>A0A3B0AJN4_9BACL</name>
<gene>
    <name evidence="8" type="ORF">D7M11_35635</name>
</gene>
<evidence type="ECO:0000256" key="2">
    <source>
        <dbReference type="ARBA" id="ARBA00013194"/>
    </source>
</evidence>
<dbReference type="RefSeq" id="WP_120752023.1">
    <property type="nucleotide sequence ID" value="NZ_RBAH01000055.1"/>
</dbReference>
<reference evidence="8 9" key="1">
    <citation type="journal article" date="2007" name="Int. J. Syst. Evol. Microbiol.">
        <title>Paenibacillus ginsengarvi sp. nov., isolated from soil from ginseng cultivation.</title>
        <authorList>
            <person name="Yoon M.H."/>
            <person name="Ten L.N."/>
            <person name="Im W.T."/>
        </authorList>
    </citation>
    <scope>NUCLEOTIDE SEQUENCE [LARGE SCALE GENOMIC DNA]</scope>
    <source>
        <strain evidence="8 9">KCTC 13059</strain>
    </source>
</reference>
<dbReference type="InterPro" id="IPR046357">
    <property type="entry name" value="PPIase_dom_sf"/>
</dbReference>
<evidence type="ECO:0000313" key="9">
    <source>
        <dbReference type="Proteomes" id="UP000282311"/>
    </source>
</evidence>
<dbReference type="Pfam" id="PF00639">
    <property type="entry name" value="Rotamase"/>
    <property type="match status" value="1"/>
</dbReference>
<comment type="catalytic activity">
    <reaction evidence="1">
        <text>[protein]-peptidylproline (omega=180) = [protein]-peptidylproline (omega=0)</text>
        <dbReference type="Rhea" id="RHEA:16237"/>
        <dbReference type="Rhea" id="RHEA-COMP:10747"/>
        <dbReference type="Rhea" id="RHEA-COMP:10748"/>
        <dbReference type="ChEBI" id="CHEBI:83833"/>
        <dbReference type="ChEBI" id="CHEBI:83834"/>
        <dbReference type="EC" id="5.2.1.8"/>
    </reaction>
</comment>
<dbReference type="Gene3D" id="3.10.50.40">
    <property type="match status" value="1"/>
</dbReference>